<evidence type="ECO:0000256" key="1">
    <source>
        <dbReference type="ARBA" id="ARBA00004651"/>
    </source>
</evidence>
<sequence>MPEYFIFADIIGITAFTISGFLIAIKNDLDILGVLIASSLTALGGGIIRDAILSSAPFAFTTLHPALTLITTIFIAYIFKLYKKDSIERKWMFVVSDTIGLVAFSITGALLAINAEYNFFGIVILSFITAVGGGVSRDIMINQVPTVLVSDFYGSIAVIVAFLLGALNFFNAINEFNIIIVALLSITLRLLAFKRGWHLPRLNK</sequence>
<feature type="transmembrane region" description="Helical" evidence="7">
    <location>
        <begin position="58"/>
        <end position="79"/>
    </location>
</feature>
<protein>
    <submittedName>
        <fullName evidence="9">Trimeric intracellular cation channel family protein</fullName>
    </submittedName>
</protein>
<dbReference type="PANTHER" id="PTHR30506:SF3">
    <property type="entry name" value="UPF0126 INNER MEMBRANE PROTEIN YADS-RELATED"/>
    <property type="match status" value="1"/>
</dbReference>
<evidence type="ECO:0000256" key="6">
    <source>
        <dbReference type="ARBA" id="ARBA00023136"/>
    </source>
</evidence>
<proteinExistence type="inferred from homology"/>
<keyword evidence="3" id="KW-1003">Cell membrane</keyword>
<dbReference type="PANTHER" id="PTHR30506">
    <property type="entry name" value="INNER MEMBRANE PROTEIN"/>
    <property type="match status" value="1"/>
</dbReference>
<dbReference type="Proteomes" id="UP000326061">
    <property type="component" value="Chromosome"/>
</dbReference>
<feature type="domain" description="Glycine transporter" evidence="8">
    <location>
        <begin position="95"/>
        <end position="164"/>
    </location>
</feature>
<evidence type="ECO:0000259" key="8">
    <source>
        <dbReference type="Pfam" id="PF03458"/>
    </source>
</evidence>
<name>A0AAJ4A4I5_9BACT</name>
<dbReference type="EMBL" id="CP041166">
    <property type="protein sequence ID" value="QFR43727.1"/>
    <property type="molecule type" value="Genomic_DNA"/>
</dbReference>
<comment type="subcellular location">
    <subcellularLocation>
        <location evidence="1">Cell membrane</location>
        <topology evidence="1">Multi-pass membrane protein</topology>
    </subcellularLocation>
</comment>
<evidence type="ECO:0000256" key="2">
    <source>
        <dbReference type="ARBA" id="ARBA00008193"/>
    </source>
</evidence>
<feature type="transmembrane region" description="Helical" evidence="7">
    <location>
        <begin position="91"/>
        <end position="113"/>
    </location>
</feature>
<dbReference type="KEGG" id="suln:FJR47_07295"/>
<evidence type="ECO:0000256" key="4">
    <source>
        <dbReference type="ARBA" id="ARBA00022692"/>
    </source>
</evidence>
<feature type="transmembrane region" description="Helical" evidence="7">
    <location>
        <begin position="32"/>
        <end position="52"/>
    </location>
</feature>
<evidence type="ECO:0000313" key="10">
    <source>
        <dbReference type="Proteomes" id="UP000326061"/>
    </source>
</evidence>
<dbReference type="GO" id="GO:0005886">
    <property type="term" value="C:plasma membrane"/>
    <property type="evidence" value="ECO:0007669"/>
    <property type="project" value="UniProtKB-SubCell"/>
</dbReference>
<evidence type="ECO:0000256" key="7">
    <source>
        <dbReference type="SAM" id="Phobius"/>
    </source>
</evidence>
<accession>A0AAJ4A4I5</accession>
<keyword evidence="4 7" id="KW-0812">Transmembrane</keyword>
<feature type="domain" description="Glycine transporter" evidence="8">
    <location>
        <begin position="7"/>
        <end position="79"/>
    </location>
</feature>
<evidence type="ECO:0000313" key="9">
    <source>
        <dbReference type="EMBL" id="QFR43727.1"/>
    </source>
</evidence>
<gene>
    <name evidence="9" type="ORF">FJR47_07295</name>
</gene>
<feature type="transmembrane region" description="Helical" evidence="7">
    <location>
        <begin position="176"/>
        <end position="193"/>
    </location>
</feature>
<evidence type="ECO:0000256" key="3">
    <source>
        <dbReference type="ARBA" id="ARBA00022475"/>
    </source>
</evidence>
<feature type="transmembrane region" description="Helical" evidence="7">
    <location>
        <begin position="152"/>
        <end position="170"/>
    </location>
</feature>
<evidence type="ECO:0000256" key="5">
    <source>
        <dbReference type="ARBA" id="ARBA00022989"/>
    </source>
</evidence>
<dbReference type="RefSeq" id="WP_152299789.1">
    <property type="nucleotide sequence ID" value="NZ_CP041166.1"/>
</dbReference>
<dbReference type="Pfam" id="PF03458">
    <property type="entry name" value="Gly_transporter"/>
    <property type="match status" value="2"/>
</dbReference>
<feature type="transmembrane region" description="Helical" evidence="7">
    <location>
        <begin position="119"/>
        <end position="140"/>
    </location>
</feature>
<reference evidence="10" key="1">
    <citation type="submission" date="2019-06" db="EMBL/GenBank/DDBJ databases">
        <title>Sulfurimonas gotlandica sp. nov., a chemoautotrophic and psychrotolerant epsilonproteobacterium isolated from a pelagic redoxcline, and an emended description of the genus Sulfurimonas.</title>
        <authorList>
            <person name="Wang S."/>
            <person name="Jiang L."/>
            <person name="Shao Z."/>
        </authorList>
    </citation>
    <scope>NUCLEOTIDE SEQUENCE [LARGE SCALE GENOMIC DNA]</scope>
    <source>
        <strain evidence="10">1-1N</strain>
    </source>
</reference>
<feature type="transmembrane region" description="Helical" evidence="7">
    <location>
        <begin position="6"/>
        <end position="25"/>
    </location>
</feature>
<keyword evidence="5 7" id="KW-1133">Transmembrane helix</keyword>
<keyword evidence="10" id="KW-1185">Reference proteome</keyword>
<dbReference type="AlphaFoldDB" id="A0AAJ4A4I5"/>
<organism evidence="9 10">
    <name type="scientific">Sulfurimonas xiamenensis</name>
    <dbReference type="NCBI Taxonomy" id="2590021"/>
    <lineage>
        <taxon>Bacteria</taxon>
        <taxon>Pseudomonadati</taxon>
        <taxon>Campylobacterota</taxon>
        <taxon>Epsilonproteobacteria</taxon>
        <taxon>Campylobacterales</taxon>
        <taxon>Sulfurimonadaceae</taxon>
        <taxon>Sulfurimonas</taxon>
    </lineage>
</organism>
<comment type="similarity">
    <text evidence="2">Belongs to the UPF0126 family.</text>
</comment>
<keyword evidence="6 7" id="KW-0472">Membrane</keyword>
<dbReference type="InterPro" id="IPR005115">
    <property type="entry name" value="Gly_transporter"/>
</dbReference>